<feature type="transmembrane region" description="Helical" evidence="1">
    <location>
        <begin position="69"/>
        <end position="89"/>
    </location>
</feature>
<sequence>MTIWIITLIPLFFLGPGMEVIAFIVFFLIGIGLAGSLYIIDIIIADIVDEDEVKTGTRREGGYYGINIFFQRFATVFVFLIIGPVFLIADWGEFDPINIPDLELRSLMVIYPVIALVIAIIAIYFYPLDGKYLKQIKEQRDEIHQEKKSKI</sequence>
<feature type="transmembrane region" description="Helical" evidence="1">
    <location>
        <begin position="109"/>
        <end position="128"/>
    </location>
</feature>
<accession>X1DZP6</accession>
<keyword evidence="1" id="KW-1133">Transmembrane helix</keyword>
<protein>
    <recommendedName>
        <fullName evidence="3">Major facilitator superfamily (MFS) profile domain-containing protein</fullName>
    </recommendedName>
</protein>
<dbReference type="AlphaFoldDB" id="X1DZP6"/>
<dbReference type="EMBL" id="BARU01003701">
    <property type="protein sequence ID" value="GAH26466.1"/>
    <property type="molecule type" value="Genomic_DNA"/>
</dbReference>
<gene>
    <name evidence="2" type="ORF">S03H2_07847</name>
</gene>
<proteinExistence type="predicted"/>
<comment type="caution">
    <text evidence="2">The sequence shown here is derived from an EMBL/GenBank/DDBJ whole genome shotgun (WGS) entry which is preliminary data.</text>
</comment>
<name>X1DZP6_9ZZZZ</name>
<evidence type="ECO:0000313" key="2">
    <source>
        <dbReference type="EMBL" id="GAH26466.1"/>
    </source>
</evidence>
<evidence type="ECO:0000256" key="1">
    <source>
        <dbReference type="SAM" id="Phobius"/>
    </source>
</evidence>
<dbReference type="Gene3D" id="1.20.1250.20">
    <property type="entry name" value="MFS general substrate transporter like domains"/>
    <property type="match status" value="1"/>
</dbReference>
<evidence type="ECO:0008006" key="3">
    <source>
        <dbReference type="Google" id="ProtNLM"/>
    </source>
</evidence>
<dbReference type="InterPro" id="IPR036259">
    <property type="entry name" value="MFS_trans_sf"/>
</dbReference>
<keyword evidence="1" id="KW-0812">Transmembrane</keyword>
<feature type="transmembrane region" description="Helical" evidence="1">
    <location>
        <begin position="20"/>
        <end position="48"/>
    </location>
</feature>
<organism evidence="2">
    <name type="scientific">marine sediment metagenome</name>
    <dbReference type="NCBI Taxonomy" id="412755"/>
    <lineage>
        <taxon>unclassified sequences</taxon>
        <taxon>metagenomes</taxon>
        <taxon>ecological metagenomes</taxon>
    </lineage>
</organism>
<reference evidence="2" key="1">
    <citation type="journal article" date="2014" name="Front. Microbiol.">
        <title>High frequency of phylogenetically diverse reductive dehalogenase-homologous genes in deep subseafloor sedimentary metagenomes.</title>
        <authorList>
            <person name="Kawai M."/>
            <person name="Futagami T."/>
            <person name="Toyoda A."/>
            <person name="Takaki Y."/>
            <person name="Nishi S."/>
            <person name="Hori S."/>
            <person name="Arai W."/>
            <person name="Tsubouchi T."/>
            <person name="Morono Y."/>
            <person name="Uchiyama I."/>
            <person name="Ito T."/>
            <person name="Fujiyama A."/>
            <person name="Inagaki F."/>
            <person name="Takami H."/>
        </authorList>
    </citation>
    <scope>NUCLEOTIDE SEQUENCE</scope>
    <source>
        <strain evidence="2">Expedition CK06-06</strain>
    </source>
</reference>
<keyword evidence="1" id="KW-0472">Membrane</keyword>
<dbReference type="Pfam" id="PF13347">
    <property type="entry name" value="MFS_2"/>
    <property type="match status" value="1"/>
</dbReference>
<dbReference type="SUPFAM" id="SSF103473">
    <property type="entry name" value="MFS general substrate transporter"/>
    <property type="match status" value="1"/>
</dbReference>